<proteinExistence type="predicted"/>
<dbReference type="InterPro" id="IPR016152">
    <property type="entry name" value="PTrfase/Anion_transptr"/>
</dbReference>
<dbReference type="SUPFAM" id="SSF55804">
    <property type="entry name" value="Phoshotransferase/anion transport protein"/>
    <property type="match status" value="1"/>
</dbReference>
<evidence type="ECO:0000313" key="3">
    <source>
        <dbReference type="Proteomes" id="UP001205748"/>
    </source>
</evidence>
<evidence type="ECO:0000313" key="2">
    <source>
        <dbReference type="EMBL" id="MCR1899101.1"/>
    </source>
</evidence>
<sequence length="156" mass="18271">MYIEKDLVFYNEPLVNQNQILDFMADKLEKKNYVTKGFREAVKKREEEFPTGLKLKGMNIAIVHTEAIFSKTEKLVVIKPEQSVTFKNIEDLKPLEVNLVFGLILKDSQKHLEVLQRIGQLLQDNEIIQDIQEVNSQRELVSLMQQYFNEKEDNSL</sequence>
<dbReference type="PANTHER" id="PTHR47738">
    <property type="entry name" value="PTS SYSTEM FRUCTOSE-LIKE EIIA COMPONENT-RELATED"/>
    <property type="match status" value="1"/>
</dbReference>
<dbReference type="InterPro" id="IPR002178">
    <property type="entry name" value="PTS_EIIA_type-2_dom"/>
</dbReference>
<dbReference type="Gene3D" id="3.40.930.10">
    <property type="entry name" value="Mannitol-specific EII, Chain A"/>
    <property type="match status" value="1"/>
</dbReference>
<keyword evidence="2" id="KW-0813">Transport</keyword>
<dbReference type="CDD" id="cd00211">
    <property type="entry name" value="PTS_IIA_fru"/>
    <property type="match status" value="1"/>
</dbReference>
<name>A0AAE3KZS7_9FIRM</name>
<dbReference type="PANTHER" id="PTHR47738:SF3">
    <property type="entry name" value="PHOSPHOTRANSFERASE SYSTEM MANNITOL_FRUCTOSE-SPECIFIC IIA DOMAIN CONTAINING PROTEIN"/>
    <property type="match status" value="1"/>
</dbReference>
<dbReference type="Pfam" id="PF00359">
    <property type="entry name" value="PTS_EIIA_2"/>
    <property type="match status" value="1"/>
</dbReference>
<comment type="caution">
    <text evidence="2">The sequence shown here is derived from an EMBL/GenBank/DDBJ whole genome shotgun (WGS) entry which is preliminary data.</text>
</comment>
<gene>
    <name evidence="2" type="ORF">NSA47_08910</name>
</gene>
<reference evidence="2" key="1">
    <citation type="submission" date="2022-07" db="EMBL/GenBank/DDBJ databases">
        <title>Enhanced cultured diversity of the mouse gut microbiota enables custom-made synthetic communities.</title>
        <authorList>
            <person name="Afrizal A."/>
        </authorList>
    </citation>
    <scope>NUCLEOTIDE SEQUENCE</scope>
    <source>
        <strain evidence="2">DSM 28593</strain>
    </source>
</reference>
<dbReference type="AlphaFoldDB" id="A0AAE3KZS7"/>
<evidence type="ECO:0000259" key="1">
    <source>
        <dbReference type="PROSITE" id="PS51094"/>
    </source>
</evidence>
<dbReference type="InterPro" id="IPR051541">
    <property type="entry name" value="PTS_SugarTrans_NitroReg"/>
</dbReference>
<dbReference type="EMBL" id="JANKAS010000007">
    <property type="protein sequence ID" value="MCR1899101.1"/>
    <property type="molecule type" value="Genomic_DNA"/>
</dbReference>
<protein>
    <submittedName>
        <fullName evidence="2">PTS sugar transporter subunit IIA</fullName>
    </submittedName>
</protein>
<feature type="domain" description="PTS EIIA type-2" evidence="1">
    <location>
        <begin position="1"/>
        <end position="147"/>
    </location>
</feature>
<accession>A0AAE3KZS7</accession>
<keyword evidence="3" id="KW-1185">Reference proteome</keyword>
<dbReference type="RefSeq" id="WP_257531100.1">
    <property type="nucleotide sequence ID" value="NZ_JANKAS010000007.1"/>
</dbReference>
<dbReference type="PROSITE" id="PS51094">
    <property type="entry name" value="PTS_EIIA_TYPE_2"/>
    <property type="match status" value="1"/>
</dbReference>
<keyword evidence="2" id="KW-0762">Sugar transport</keyword>
<dbReference type="Proteomes" id="UP001205748">
    <property type="component" value="Unassembled WGS sequence"/>
</dbReference>
<organism evidence="2 3">
    <name type="scientific">Irregularibacter muris</name>
    <dbReference type="NCBI Taxonomy" id="1796619"/>
    <lineage>
        <taxon>Bacteria</taxon>
        <taxon>Bacillati</taxon>
        <taxon>Bacillota</taxon>
        <taxon>Clostridia</taxon>
        <taxon>Eubacteriales</taxon>
        <taxon>Eubacteriaceae</taxon>
        <taxon>Irregularibacter</taxon>
    </lineage>
</organism>